<feature type="compositionally biased region" description="Polar residues" evidence="1">
    <location>
        <begin position="714"/>
        <end position="727"/>
    </location>
</feature>
<feature type="compositionally biased region" description="Basic and acidic residues" evidence="1">
    <location>
        <begin position="338"/>
        <end position="347"/>
    </location>
</feature>
<feature type="region of interest" description="Disordered" evidence="1">
    <location>
        <begin position="449"/>
        <end position="769"/>
    </location>
</feature>
<accession>A0ABR3ZUR5</accession>
<feature type="region of interest" description="Disordered" evidence="1">
    <location>
        <begin position="371"/>
        <end position="390"/>
    </location>
</feature>
<feature type="region of interest" description="Disordered" evidence="1">
    <location>
        <begin position="338"/>
        <end position="366"/>
    </location>
</feature>
<sequence length="769" mass="86069">MPFLDRSKKDTPKNGPSPPPNASISNGEESFASSEATTTVEVHLPQPVEDSTILKELITLRSHIEAHTTSFYRKDHVAVSGAELKAHLGEHILKNTTENDNGNATALASILMEARSRTTGIRIVIARILFATIDFFGDPQQTLLSPAAVSLMAAFRSKEHPGESQEVYELALARWRILASFLLPTAHARSRLEVSDTRVRDLIDKLNSILMPFIEEQYASGKGREDRENNLAMMISRILRLGTMLFAQPTTWNLSWEIPMDVQSDKQRQDPRWGASRQKGLVVYPAIWKTGDIDGRMLPKAMLKEDAEVDSSPITISRMSMYMRQDDSQPYAHSLLKKEVPRLEKRAPSHSAGAEQSYEQKLYDSSQNRKNFVEPKYDPYGPNGQGRLHGLPQESTDFHPSYRDITGSIQKVVLSSSAAEGSYQESVSDEIVLRGNDIARLEQKVVTDSMPAETLHEPQDLKKASSTRREDAESQGKIVSHPVISRRPYVQLQQQNSPAKERIIEPEPSLSKTDIGEHSTVPVSRTIPKFDSRKSSDGDPQLEGDGPSDADSCSGKDPPRREPKPDYNRPTPTPSYEQTFMDHPRSTVQPTKLPTRAEQYTRVQAPPQEKSSTSISGPRPQSPTKPAQVEHGSNARITSQAPNLAQEQDYRPESPKRKIKRKYGIVSRTKSQSIKSRDGGGPKVESQWTEAKAQYDIVSNAQYREPTREHDQSPRQPSPDTQYSQQHAADDPSPVFRHDFSKHQGRKIRKSEKSASILQNFRRRAGGVG</sequence>
<evidence type="ECO:0000313" key="3">
    <source>
        <dbReference type="Proteomes" id="UP001590950"/>
    </source>
</evidence>
<proteinExistence type="predicted"/>
<comment type="caution">
    <text evidence="2">The sequence shown here is derived from an EMBL/GenBank/DDBJ whole genome shotgun (WGS) entry which is preliminary data.</text>
</comment>
<gene>
    <name evidence="2" type="ORF">N7G274_010023</name>
</gene>
<feature type="compositionally biased region" description="Polar residues" evidence="1">
    <location>
        <begin position="22"/>
        <end position="39"/>
    </location>
</feature>
<dbReference type="Proteomes" id="UP001590950">
    <property type="component" value="Unassembled WGS sequence"/>
</dbReference>
<reference evidence="2 3" key="1">
    <citation type="submission" date="2024-09" db="EMBL/GenBank/DDBJ databases">
        <title>Rethinking Asexuality: The Enigmatic Case of Functional Sexual Genes in Lepraria (Stereocaulaceae).</title>
        <authorList>
            <person name="Doellman M."/>
            <person name="Sun Y."/>
            <person name="Barcenas-Pena A."/>
            <person name="Lumbsch H.T."/>
            <person name="Grewe F."/>
        </authorList>
    </citation>
    <scope>NUCLEOTIDE SEQUENCE [LARGE SCALE GENOMIC DNA]</scope>
    <source>
        <strain evidence="2 3">Mercado 3170</strain>
    </source>
</reference>
<feature type="compositionally biased region" description="Polar residues" evidence="1">
    <location>
        <begin position="635"/>
        <end position="646"/>
    </location>
</feature>
<feature type="compositionally biased region" description="Polar residues" evidence="1">
    <location>
        <begin position="357"/>
        <end position="366"/>
    </location>
</feature>
<evidence type="ECO:0000256" key="1">
    <source>
        <dbReference type="SAM" id="MobiDB-lite"/>
    </source>
</evidence>
<keyword evidence="3" id="KW-1185">Reference proteome</keyword>
<feature type="region of interest" description="Disordered" evidence="1">
    <location>
        <begin position="1"/>
        <end position="39"/>
    </location>
</feature>
<evidence type="ECO:0000313" key="2">
    <source>
        <dbReference type="EMBL" id="KAL2037334.1"/>
    </source>
</evidence>
<protein>
    <submittedName>
        <fullName evidence="2">Uncharacterized protein</fullName>
    </submittedName>
</protein>
<feature type="compositionally biased region" description="Basic and acidic residues" evidence="1">
    <location>
        <begin position="1"/>
        <end position="12"/>
    </location>
</feature>
<dbReference type="EMBL" id="JBEFKJ010000042">
    <property type="protein sequence ID" value="KAL2037334.1"/>
    <property type="molecule type" value="Genomic_DNA"/>
</dbReference>
<feature type="compositionally biased region" description="Basic and acidic residues" evidence="1">
    <location>
        <begin position="528"/>
        <end position="537"/>
    </location>
</feature>
<feature type="compositionally biased region" description="Basic and acidic residues" evidence="1">
    <location>
        <begin position="557"/>
        <end position="567"/>
    </location>
</feature>
<organism evidence="2 3">
    <name type="scientific">Stereocaulon virgatum</name>
    <dbReference type="NCBI Taxonomy" id="373712"/>
    <lineage>
        <taxon>Eukaryota</taxon>
        <taxon>Fungi</taxon>
        <taxon>Dikarya</taxon>
        <taxon>Ascomycota</taxon>
        <taxon>Pezizomycotina</taxon>
        <taxon>Lecanoromycetes</taxon>
        <taxon>OSLEUM clade</taxon>
        <taxon>Lecanoromycetidae</taxon>
        <taxon>Lecanorales</taxon>
        <taxon>Lecanorineae</taxon>
        <taxon>Stereocaulaceae</taxon>
        <taxon>Stereocaulon</taxon>
    </lineage>
</organism>
<feature type="compositionally biased region" description="Basic and acidic residues" evidence="1">
    <location>
        <begin position="454"/>
        <end position="474"/>
    </location>
</feature>
<name>A0ABR3ZUR5_9LECA</name>